<dbReference type="AlphaFoldDB" id="A0A285VAX3"/>
<evidence type="ECO:0000313" key="1">
    <source>
        <dbReference type="EMBL" id="SOC51265.1"/>
    </source>
</evidence>
<proteinExistence type="predicted"/>
<dbReference type="Pfam" id="PF11452">
    <property type="entry name" value="DUF3000"/>
    <property type="match status" value="1"/>
</dbReference>
<dbReference type="STRING" id="1122622.GCA_000421185_01533"/>
<dbReference type="EMBL" id="OBQK01000001">
    <property type="protein sequence ID" value="SOC51265.1"/>
    <property type="molecule type" value="Genomic_DNA"/>
</dbReference>
<dbReference type="InterPro" id="IPR021555">
    <property type="entry name" value="DUF3000"/>
</dbReference>
<name>A0A285VAX3_9MICO</name>
<keyword evidence="2" id="KW-1185">Reference proteome</keyword>
<evidence type="ECO:0000313" key="2">
    <source>
        <dbReference type="Proteomes" id="UP000219688"/>
    </source>
</evidence>
<protein>
    <recommendedName>
        <fullName evidence="3">DUF3000 domain-containing protein</fullName>
    </recommendedName>
</protein>
<organism evidence="1 2">
    <name type="scientific">Ornithinimicrobium cerasi</name>
    <dbReference type="NCBI Taxonomy" id="2248773"/>
    <lineage>
        <taxon>Bacteria</taxon>
        <taxon>Bacillati</taxon>
        <taxon>Actinomycetota</taxon>
        <taxon>Actinomycetes</taxon>
        <taxon>Micrococcales</taxon>
        <taxon>Ornithinimicrobiaceae</taxon>
        <taxon>Ornithinimicrobium</taxon>
    </lineage>
</organism>
<sequence>MAVLARTVRSAYCGDVVSRISGTRSRPRAAGGPATSESSFFTRAISGLREVGVRAELLLEEVPAPTRLAPHAVALSGEVVPSHLEDDEAIATGRFVLLHDPAEPEPWEGAWRVVSYAKAQMEPEVGHDPLAGQAGWSWLTDALDTAELGWAAAAGTVTCVTSESFGALVDRPPSVELEIRASWTPVLTPGREDVELAAHLGAWGDLLCTLAGLPPLPEGVVALSGTRR</sequence>
<reference evidence="2" key="1">
    <citation type="submission" date="2017-08" db="EMBL/GenBank/DDBJ databases">
        <authorList>
            <person name="Varghese N."/>
            <person name="Submissions S."/>
        </authorList>
    </citation>
    <scope>NUCLEOTIDE SEQUENCE [LARGE SCALE GENOMIC DNA]</scope>
    <source>
        <strain evidence="2">USBA17B2</strain>
    </source>
</reference>
<gene>
    <name evidence="1" type="ORF">SAMN05421879_101110</name>
</gene>
<evidence type="ECO:0008006" key="3">
    <source>
        <dbReference type="Google" id="ProtNLM"/>
    </source>
</evidence>
<accession>A0A285VAX3</accession>
<dbReference type="Proteomes" id="UP000219688">
    <property type="component" value="Unassembled WGS sequence"/>
</dbReference>